<comment type="caution">
    <text evidence="9">The sequence shown here is derived from an EMBL/GenBank/DDBJ whole genome shotgun (WGS) entry which is preliminary data.</text>
</comment>
<dbReference type="InterPro" id="IPR031309">
    <property type="entry name" value="Ribosomal_uL5_C"/>
</dbReference>
<dbReference type="AlphaFoldDB" id="K1XX54"/>
<sequence>MSFKEQYNKKILPQVQKALGIENPMEVPRIEKIVLNMGIGSYIAGGNKDFSSLKSDLALISGQIPTVVNAKKAISNFKLKVGMPVGMTVTLRGERMFYFLEKLVQVILPRVRDFRGISGRSFDEKGNFNFGIREHTIFPEVPQLDVVKPHGMQITIKFKAREKAHTKALLDAIGFPFVK</sequence>
<dbReference type="HAMAP" id="MF_01333_B">
    <property type="entry name" value="Ribosomal_uL5_B"/>
    <property type="match status" value="1"/>
</dbReference>
<dbReference type="PIRSF" id="PIRSF002161">
    <property type="entry name" value="Ribosomal_L5"/>
    <property type="match status" value="1"/>
</dbReference>
<dbReference type="PANTHER" id="PTHR11994">
    <property type="entry name" value="60S RIBOSOMAL PROTEIN L11-RELATED"/>
    <property type="match status" value="1"/>
</dbReference>
<proteinExistence type="inferred from homology"/>
<dbReference type="InterPro" id="IPR020930">
    <property type="entry name" value="Ribosomal_uL5_bac-type"/>
</dbReference>
<dbReference type="SUPFAM" id="SSF55282">
    <property type="entry name" value="RL5-like"/>
    <property type="match status" value="1"/>
</dbReference>
<keyword evidence="3 5" id="KW-0687">Ribonucleoprotein</keyword>
<dbReference type="EMBL" id="AMFJ01034367">
    <property type="protein sequence ID" value="EKD29526.1"/>
    <property type="molecule type" value="Genomic_DNA"/>
</dbReference>
<dbReference type="GO" id="GO:0019843">
    <property type="term" value="F:rRNA binding"/>
    <property type="evidence" value="ECO:0007669"/>
    <property type="project" value="UniProtKB-UniRule"/>
</dbReference>
<organism evidence="9">
    <name type="scientific">uncultured bacterium</name>
    <name type="common">gcode 4</name>
    <dbReference type="NCBI Taxonomy" id="1234023"/>
    <lineage>
        <taxon>Bacteria</taxon>
        <taxon>environmental samples</taxon>
    </lineage>
</organism>
<protein>
    <recommendedName>
        <fullName evidence="4 5">Large ribosomal subunit protein uL5</fullName>
    </recommendedName>
</protein>
<comment type="subunit">
    <text evidence="5">Part of the 50S ribosomal subunit; part of the 5S rRNA/L5/L18/L25 subcomplex. Contacts the 5S rRNA and the P site tRNA. Forms a bridge to the 30S subunit in the 70S ribosome.</text>
</comment>
<comment type="similarity">
    <text evidence="1 5 6">Belongs to the universal ribosomal protein uL5 family.</text>
</comment>
<feature type="domain" description="Large ribosomal subunit protein uL5 N-terminal" evidence="7">
    <location>
        <begin position="23"/>
        <end position="80"/>
    </location>
</feature>
<dbReference type="Pfam" id="PF00673">
    <property type="entry name" value="Ribosomal_L5_C"/>
    <property type="match status" value="1"/>
</dbReference>
<reference evidence="9" key="1">
    <citation type="journal article" date="2012" name="Science">
        <title>Fermentation, hydrogen, and sulfur metabolism in multiple uncultivated bacterial phyla.</title>
        <authorList>
            <person name="Wrighton K.C."/>
            <person name="Thomas B.C."/>
            <person name="Sharon I."/>
            <person name="Miller C.S."/>
            <person name="Castelle C.J."/>
            <person name="VerBerkmoes N.C."/>
            <person name="Wilkins M.J."/>
            <person name="Hettich R.L."/>
            <person name="Lipton M.S."/>
            <person name="Williams K.H."/>
            <person name="Long P.E."/>
            <person name="Banfield J.F."/>
        </authorList>
    </citation>
    <scope>NUCLEOTIDE SEQUENCE [LARGE SCALE GENOMIC DNA]</scope>
</reference>
<dbReference type="InterPro" id="IPR002132">
    <property type="entry name" value="Ribosomal_uL5"/>
</dbReference>
<name>K1XX54_9BACT</name>
<dbReference type="InterPro" id="IPR022803">
    <property type="entry name" value="Ribosomal_uL5_dom_sf"/>
</dbReference>
<comment type="function">
    <text evidence="5">This is 1 of the proteins that bind and probably mediate the attachment of the 5S RNA into the large ribosomal subunit, where it forms part of the central protuberance. In the 70S ribosome it contacts protein S13 of the 30S subunit (bridge B1b), connecting the 2 subunits; this bridge is implicated in subunit movement. Contacts the P site tRNA; the 5S rRNA and some of its associated proteins might help stabilize positioning of ribosome-bound tRNAs.</text>
</comment>
<dbReference type="GO" id="GO:0006412">
    <property type="term" value="P:translation"/>
    <property type="evidence" value="ECO:0007669"/>
    <property type="project" value="UniProtKB-UniRule"/>
</dbReference>
<evidence type="ECO:0000259" key="8">
    <source>
        <dbReference type="Pfam" id="PF00673"/>
    </source>
</evidence>
<dbReference type="GO" id="GO:1990904">
    <property type="term" value="C:ribonucleoprotein complex"/>
    <property type="evidence" value="ECO:0007669"/>
    <property type="project" value="UniProtKB-KW"/>
</dbReference>
<accession>K1XX54</accession>
<dbReference type="NCBIfam" id="NF000585">
    <property type="entry name" value="PRK00010.1"/>
    <property type="match status" value="1"/>
</dbReference>
<evidence type="ECO:0000256" key="6">
    <source>
        <dbReference type="RuleBase" id="RU003930"/>
    </source>
</evidence>
<dbReference type="GO" id="GO:0003735">
    <property type="term" value="F:structural constituent of ribosome"/>
    <property type="evidence" value="ECO:0007669"/>
    <property type="project" value="InterPro"/>
</dbReference>
<evidence type="ECO:0000256" key="3">
    <source>
        <dbReference type="ARBA" id="ARBA00023274"/>
    </source>
</evidence>
<evidence type="ECO:0000256" key="2">
    <source>
        <dbReference type="ARBA" id="ARBA00022980"/>
    </source>
</evidence>
<gene>
    <name evidence="5" type="primary">rplE</name>
    <name evidence="9" type="ORF">ACD_78C00367G0001</name>
</gene>
<dbReference type="GO" id="GO:0000049">
    <property type="term" value="F:tRNA binding"/>
    <property type="evidence" value="ECO:0007669"/>
    <property type="project" value="UniProtKB-UniRule"/>
</dbReference>
<evidence type="ECO:0000256" key="1">
    <source>
        <dbReference type="ARBA" id="ARBA00008553"/>
    </source>
</evidence>
<evidence type="ECO:0000256" key="4">
    <source>
        <dbReference type="ARBA" id="ARBA00035245"/>
    </source>
</evidence>
<dbReference type="InterPro" id="IPR031310">
    <property type="entry name" value="Ribosomal_uL5_N"/>
</dbReference>
<keyword evidence="5" id="KW-0694">RNA-binding</keyword>
<keyword evidence="2 5" id="KW-0689">Ribosomal protein</keyword>
<keyword evidence="5" id="KW-0699">rRNA-binding</keyword>
<evidence type="ECO:0000313" key="9">
    <source>
        <dbReference type="EMBL" id="EKD29526.1"/>
    </source>
</evidence>
<evidence type="ECO:0000259" key="7">
    <source>
        <dbReference type="Pfam" id="PF00281"/>
    </source>
</evidence>
<keyword evidence="5" id="KW-0820">tRNA-binding</keyword>
<dbReference type="FunFam" id="3.30.1440.10:FF:000001">
    <property type="entry name" value="50S ribosomal protein L5"/>
    <property type="match status" value="1"/>
</dbReference>
<feature type="domain" description="Large ribosomal subunit protein uL5 C-terminal" evidence="8">
    <location>
        <begin position="84"/>
        <end position="177"/>
    </location>
</feature>
<dbReference type="Pfam" id="PF00281">
    <property type="entry name" value="Ribosomal_L5"/>
    <property type="match status" value="1"/>
</dbReference>
<dbReference type="Gene3D" id="3.30.1440.10">
    <property type="match status" value="1"/>
</dbReference>
<dbReference type="GO" id="GO:0005840">
    <property type="term" value="C:ribosome"/>
    <property type="evidence" value="ECO:0007669"/>
    <property type="project" value="UniProtKB-KW"/>
</dbReference>
<evidence type="ECO:0000256" key="5">
    <source>
        <dbReference type="HAMAP-Rule" id="MF_01333"/>
    </source>
</evidence>